<feature type="compositionally biased region" description="Low complexity" evidence="1">
    <location>
        <begin position="361"/>
        <end position="370"/>
    </location>
</feature>
<dbReference type="PROSITE" id="PS00141">
    <property type="entry name" value="ASP_PROTEASE"/>
    <property type="match status" value="1"/>
</dbReference>
<reference evidence="3" key="2">
    <citation type="submission" date="2022-01" db="EMBL/GenBank/DDBJ databases">
        <authorList>
            <person name="Yamashiro T."/>
            <person name="Shiraishi A."/>
            <person name="Satake H."/>
            <person name="Nakayama K."/>
        </authorList>
    </citation>
    <scope>NUCLEOTIDE SEQUENCE</scope>
</reference>
<protein>
    <submittedName>
        <fullName evidence="3">Reverse transcriptase domain-containing protein</fullName>
    </submittedName>
</protein>
<feature type="compositionally biased region" description="Basic and acidic residues" evidence="1">
    <location>
        <begin position="350"/>
        <end position="360"/>
    </location>
</feature>
<keyword evidence="3" id="KW-0808">Transferase</keyword>
<dbReference type="EMBL" id="BQNB010010154">
    <property type="protein sequence ID" value="GJS73442.1"/>
    <property type="molecule type" value="Genomic_DNA"/>
</dbReference>
<dbReference type="SUPFAM" id="SSF53098">
    <property type="entry name" value="Ribonuclease H-like"/>
    <property type="match status" value="1"/>
</dbReference>
<dbReference type="InterPro" id="IPR012337">
    <property type="entry name" value="RNaseH-like_sf"/>
</dbReference>
<dbReference type="Pfam" id="PF08284">
    <property type="entry name" value="RVP_2"/>
    <property type="match status" value="1"/>
</dbReference>
<dbReference type="Pfam" id="PF24626">
    <property type="entry name" value="SH3_Tf2-1"/>
    <property type="match status" value="1"/>
</dbReference>
<evidence type="ECO:0000313" key="3">
    <source>
        <dbReference type="EMBL" id="GJS73442.1"/>
    </source>
</evidence>
<gene>
    <name evidence="3" type="ORF">Tco_0706283</name>
</gene>
<feature type="domain" description="Tf2-1-like SH3-like" evidence="2">
    <location>
        <begin position="796"/>
        <end position="860"/>
    </location>
</feature>
<dbReference type="InterPro" id="IPR056924">
    <property type="entry name" value="SH3_Tf2-1"/>
</dbReference>
<evidence type="ECO:0000256" key="1">
    <source>
        <dbReference type="SAM" id="MobiDB-lite"/>
    </source>
</evidence>
<dbReference type="InterPro" id="IPR043502">
    <property type="entry name" value="DNA/RNA_pol_sf"/>
</dbReference>
<sequence>MVGESSFDPTARPTREFKRDYGFVATLDDVIRQRPRGEMLVKEEEDASVTDCWQVTYGDLWELDDAHASDRDWDLHRGKQDHMRTEPVTEALTLLRILQTQMAVLQSQQTLVRDPAHPNVQRSLVKMAPKRTTRSTPATTTIPTTSVTDEQLKRLIDQGIADALAARDANRSRNGKDNHDSGTGVRRKAPLACECTYLDFMKCKPLYFKGTEGVVELTYWFKRMETVFRISNCTVENQIKFATCTLLRSALTWWNSHVKTVCHDVAYAMTWINLKKKMTDKYCPRGEVKKLKGEMWNLKVKELDKIEKYVGCLPDMIHGSVMASKPKTIQDAIEFATDLMDKKIRTFVERQSENKRKLDDNQQQQQQNKRQNTDRAYVTGFGENKPYGGSKPLCSKCNYHHDGMLQNATSTTELAIWLVTVGGHFKRECPKLKNNNRSNQGGNGNALAKVYAVSRVRKNPDLNVVTGTFLLNNRYASILFDTGVDRSFVSTAFSSQIDITPFTLDHYYDVELANERIIGLNAIIRGCTLNFLNHPFNIDLMLVELVSFDNHNGDGWSGKNKKEHEEHLKAILELLKKEELYAKFSKCEFWLPKVQFIGHMIDSQGIHVDPAKIKSIKDWASPKTPMEIQQFLGLAGYYRRFIEGFLGRSAQVNVQAYSERRRSEDFIIYCYDSIQRFCGVVLMQRGKGDILDARHRLIKKFMRRKLSRIMIWNLSLGVYKHILDQQELKHVVNVLVIVDRLAKSAIFVLMRETDPMEKLARMYLKEVVTRHGIPVSIICDRDPRYLKRKLMEFQVGDRVMLKVSPWKGVVRFGKWGKLNPRYVGPFKVLEKVGAIAYKLELPQELSRVHNTFHVSNLKKCYADEPLAVPLDGLHIDDKLHFVEEPVEIMDHEVKRLKQSRIPIIKVRWNSRRGPEFTWEREDQFRKKYPHLFTKTAPSSSAAS</sequence>
<dbReference type="PANTHER" id="PTHR46148:SF59">
    <property type="entry name" value="NUCLEOTIDYLTRANSFERASE, RIBONUCLEASE H"/>
    <property type="match status" value="1"/>
</dbReference>
<organism evidence="3 4">
    <name type="scientific">Tanacetum coccineum</name>
    <dbReference type="NCBI Taxonomy" id="301880"/>
    <lineage>
        <taxon>Eukaryota</taxon>
        <taxon>Viridiplantae</taxon>
        <taxon>Streptophyta</taxon>
        <taxon>Embryophyta</taxon>
        <taxon>Tracheophyta</taxon>
        <taxon>Spermatophyta</taxon>
        <taxon>Magnoliopsida</taxon>
        <taxon>eudicotyledons</taxon>
        <taxon>Gunneridae</taxon>
        <taxon>Pentapetalae</taxon>
        <taxon>asterids</taxon>
        <taxon>campanulids</taxon>
        <taxon>Asterales</taxon>
        <taxon>Asteraceae</taxon>
        <taxon>Asteroideae</taxon>
        <taxon>Anthemideae</taxon>
        <taxon>Anthemidinae</taxon>
        <taxon>Tanacetum</taxon>
    </lineage>
</organism>
<dbReference type="CDD" id="cd00303">
    <property type="entry name" value="retropepsin_like"/>
    <property type="match status" value="1"/>
</dbReference>
<evidence type="ECO:0000313" key="4">
    <source>
        <dbReference type="Proteomes" id="UP001151760"/>
    </source>
</evidence>
<evidence type="ECO:0000259" key="2">
    <source>
        <dbReference type="Pfam" id="PF24626"/>
    </source>
</evidence>
<proteinExistence type="predicted"/>
<keyword evidence="3" id="KW-0548">Nucleotidyltransferase</keyword>
<dbReference type="InterPro" id="IPR043128">
    <property type="entry name" value="Rev_trsase/Diguanyl_cyclase"/>
</dbReference>
<dbReference type="Gene3D" id="3.30.70.270">
    <property type="match status" value="2"/>
</dbReference>
<dbReference type="GO" id="GO:0003964">
    <property type="term" value="F:RNA-directed DNA polymerase activity"/>
    <property type="evidence" value="ECO:0007669"/>
    <property type="project" value="UniProtKB-KW"/>
</dbReference>
<keyword evidence="3" id="KW-0695">RNA-directed DNA polymerase</keyword>
<name>A0ABQ4Y7V7_9ASTR</name>
<comment type="caution">
    <text evidence="3">The sequence shown here is derived from an EMBL/GenBank/DDBJ whole genome shotgun (WGS) entry which is preliminary data.</text>
</comment>
<dbReference type="InterPro" id="IPR001969">
    <property type="entry name" value="Aspartic_peptidase_AS"/>
</dbReference>
<dbReference type="PANTHER" id="PTHR46148">
    <property type="entry name" value="CHROMO DOMAIN-CONTAINING PROTEIN"/>
    <property type="match status" value="1"/>
</dbReference>
<dbReference type="SUPFAM" id="SSF56672">
    <property type="entry name" value="DNA/RNA polymerases"/>
    <property type="match status" value="1"/>
</dbReference>
<accession>A0ABQ4Y7V7</accession>
<dbReference type="Proteomes" id="UP001151760">
    <property type="component" value="Unassembled WGS sequence"/>
</dbReference>
<keyword evidence="4" id="KW-1185">Reference proteome</keyword>
<feature type="region of interest" description="Disordered" evidence="1">
    <location>
        <begin position="350"/>
        <end position="376"/>
    </location>
</feature>
<reference evidence="3" key="1">
    <citation type="journal article" date="2022" name="Int. J. Mol. Sci.">
        <title>Draft Genome of Tanacetum Coccineum: Genomic Comparison of Closely Related Tanacetum-Family Plants.</title>
        <authorList>
            <person name="Yamashiro T."/>
            <person name="Shiraishi A."/>
            <person name="Nakayama K."/>
            <person name="Satake H."/>
        </authorList>
    </citation>
    <scope>NUCLEOTIDE SEQUENCE</scope>
</reference>